<dbReference type="CDD" id="cd00077">
    <property type="entry name" value="HDc"/>
    <property type="match status" value="1"/>
</dbReference>
<evidence type="ECO:0000313" key="3">
    <source>
        <dbReference type="Proteomes" id="UP001597040"/>
    </source>
</evidence>
<evidence type="ECO:0000259" key="1">
    <source>
        <dbReference type="PROSITE" id="PS51831"/>
    </source>
</evidence>
<dbReference type="Pfam" id="PF01966">
    <property type="entry name" value="HD"/>
    <property type="match status" value="1"/>
</dbReference>
<comment type="caution">
    <text evidence="2">The sequence shown here is derived from an EMBL/GenBank/DDBJ whole genome shotgun (WGS) entry which is preliminary data.</text>
</comment>
<dbReference type="Gene3D" id="1.20.58.1910">
    <property type="match status" value="1"/>
</dbReference>
<sequence>MNKEQQLKAITDYIYELFKDDVTGHDFYHMRRVARTAKEIAQSEHANVFICEIAAWVHDVGDHKLFKDPKKELEELYEVFQSIDLEPSAIKLIDHAIKDVSFSKGNQIPETLEGKIVQDADRLDALGAVGIARTFAYGGFKGQVMYSESESKNSSVQHFYDKLFTLKYTMNTNTAIKMAQERHDFMENFIDTFLDEW</sequence>
<proteinExistence type="predicted"/>
<dbReference type="SUPFAM" id="SSF109604">
    <property type="entry name" value="HD-domain/PDEase-like"/>
    <property type="match status" value="1"/>
</dbReference>
<feature type="domain" description="HD" evidence="1">
    <location>
        <begin position="26"/>
        <end position="126"/>
    </location>
</feature>
<reference evidence="3" key="1">
    <citation type="journal article" date="2019" name="Int. J. Syst. Evol. Microbiol.">
        <title>The Global Catalogue of Microorganisms (GCM) 10K type strain sequencing project: providing services to taxonomists for standard genome sequencing and annotation.</title>
        <authorList>
            <consortium name="The Broad Institute Genomics Platform"/>
            <consortium name="The Broad Institute Genome Sequencing Center for Infectious Disease"/>
            <person name="Wu L."/>
            <person name="Ma J."/>
        </authorList>
    </citation>
    <scope>NUCLEOTIDE SEQUENCE [LARGE SCALE GENOMIC DNA]</scope>
    <source>
        <strain evidence="3">CCUG 56754</strain>
    </source>
</reference>
<dbReference type="EMBL" id="JBHTKJ010000023">
    <property type="protein sequence ID" value="MFD1038638.1"/>
    <property type="molecule type" value="Genomic_DNA"/>
</dbReference>
<dbReference type="Gene3D" id="1.10.472.50">
    <property type="entry name" value="HD-domain/PDEase-like"/>
    <property type="match status" value="1"/>
</dbReference>
<dbReference type="PANTHER" id="PTHR33594:SF1">
    <property type="entry name" value="HD_PDEASE DOMAIN-CONTAINING PROTEIN"/>
    <property type="match status" value="1"/>
</dbReference>
<dbReference type="PANTHER" id="PTHR33594">
    <property type="entry name" value="SUPERFAMILY HYDROLASE, PUTATIVE (AFU_ORTHOLOGUE AFUA_1G03035)-RELATED"/>
    <property type="match status" value="1"/>
</dbReference>
<dbReference type="RefSeq" id="WP_390361804.1">
    <property type="nucleotide sequence ID" value="NZ_JBHTKJ010000023.1"/>
</dbReference>
<name>A0ABW3LLD3_9BACI</name>
<protein>
    <submittedName>
        <fullName evidence="2">HD domain-containing protein</fullName>
    </submittedName>
</protein>
<dbReference type="Proteomes" id="UP001597040">
    <property type="component" value="Unassembled WGS sequence"/>
</dbReference>
<dbReference type="SMART" id="SM00471">
    <property type="entry name" value="HDc"/>
    <property type="match status" value="1"/>
</dbReference>
<gene>
    <name evidence="2" type="ORF">ACFQ3N_09575</name>
</gene>
<evidence type="ECO:0000313" key="2">
    <source>
        <dbReference type="EMBL" id="MFD1038638.1"/>
    </source>
</evidence>
<keyword evidence="3" id="KW-1185">Reference proteome</keyword>
<dbReference type="InterPro" id="IPR006674">
    <property type="entry name" value="HD_domain"/>
</dbReference>
<organism evidence="2 3">
    <name type="scientific">Virgibacillus byunsanensis</name>
    <dbReference type="NCBI Taxonomy" id="570945"/>
    <lineage>
        <taxon>Bacteria</taxon>
        <taxon>Bacillati</taxon>
        <taxon>Bacillota</taxon>
        <taxon>Bacilli</taxon>
        <taxon>Bacillales</taxon>
        <taxon>Bacillaceae</taxon>
        <taxon>Virgibacillus</taxon>
    </lineage>
</organism>
<dbReference type="PROSITE" id="PS51831">
    <property type="entry name" value="HD"/>
    <property type="match status" value="1"/>
</dbReference>
<accession>A0ABW3LLD3</accession>
<dbReference type="InterPro" id="IPR003607">
    <property type="entry name" value="HD/PDEase_dom"/>
</dbReference>